<sequence length="524" mass="58031">MELAIGIDLGTTFCCLAVAERDGVRVLENDQGLYTTPSCISFSSEEELIGKAALDQAPLNEKNTVYDIKRMIGRKFTDATVIADRENWPFTVIEHENSLKIEITLDNEVKLFDPVQLSAKLLSYMKKTAKVKLGQQVNKCVISVPARFNEIQRQATKDAAIIAGLEVLQLINEPTAAAIAYQYEKKDNEEKNVLVYDLGGGTLDITILHVKDQVYTVKASFGDTHLGGRDFDETLIRYCEEHLNPDESQRHDLREACQNAKILLSKATSATIGLGMEGETPVILSRAKFEELNEKNFQKTMKLVEAVLIDAGLKAADIDEVVLVGGSTRIPKIQALLAGLFGQKVTKANVNPDEVVARGAAILARKLTNSSSENEEVTDFILKDVTPLAVGSEDASGKMNIFIKRNTQLPATTTKIITNAGDQQTLIEINMYQGEHERARDNYYLGQLEVDLVHARKLGEANIELTFHMDVNGTLHVTANDKDNEGKVFQTKITGQSRLSEQDIVRMRLESLAYPESVEHSSFE</sequence>
<keyword evidence="7" id="KW-1185">Reference proteome</keyword>
<organism evidence="6 7">
    <name type="scientific">Paragonimus westermani</name>
    <dbReference type="NCBI Taxonomy" id="34504"/>
    <lineage>
        <taxon>Eukaryota</taxon>
        <taxon>Metazoa</taxon>
        <taxon>Spiralia</taxon>
        <taxon>Lophotrochozoa</taxon>
        <taxon>Platyhelminthes</taxon>
        <taxon>Trematoda</taxon>
        <taxon>Digenea</taxon>
        <taxon>Plagiorchiida</taxon>
        <taxon>Troglotremata</taxon>
        <taxon>Troglotrematidae</taxon>
        <taxon>Paragonimus</taxon>
    </lineage>
</organism>
<dbReference type="Pfam" id="PF00012">
    <property type="entry name" value="HSP70"/>
    <property type="match status" value="1"/>
</dbReference>
<dbReference type="CDD" id="cd24028">
    <property type="entry name" value="ASKHA_NBD_HSP70_HSPA1-like"/>
    <property type="match status" value="1"/>
</dbReference>
<evidence type="ECO:0000256" key="1">
    <source>
        <dbReference type="ARBA" id="ARBA00007381"/>
    </source>
</evidence>
<dbReference type="EMBL" id="QNGE01006005">
    <property type="protein sequence ID" value="KAA3671685.1"/>
    <property type="molecule type" value="Genomic_DNA"/>
</dbReference>
<comment type="similarity">
    <text evidence="1 5">Belongs to the heat shock protein 70 family.</text>
</comment>
<dbReference type="InterPro" id="IPR043129">
    <property type="entry name" value="ATPase_NBD"/>
</dbReference>
<evidence type="ECO:0000313" key="6">
    <source>
        <dbReference type="EMBL" id="KAA3671685.1"/>
    </source>
</evidence>
<evidence type="ECO:0000256" key="2">
    <source>
        <dbReference type="ARBA" id="ARBA00022741"/>
    </source>
</evidence>
<keyword evidence="4" id="KW-0143">Chaperone</keyword>
<gene>
    <name evidence="6" type="ORF">DEA37_0010458</name>
</gene>
<dbReference type="InterPro" id="IPR018181">
    <property type="entry name" value="Heat_shock_70_CS"/>
</dbReference>
<proteinExistence type="inferred from homology"/>
<dbReference type="InterPro" id="IPR029047">
    <property type="entry name" value="HSP70_peptide-bd_sf"/>
</dbReference>
<dbReference type="GO" id="GO:0140662">
    <property type="term" value="F:ATP-dependent protein folding chaperone"/>
    <property type="evidence" value="ECO:0007669"/>
    <property type="project" value="InterPro"/>
</dbReference>
<dbReference type="SUPFAM" id="SSF100920">
    <property type="entry name" value="Heat shock protein 70kD (HSP70), peptide-binding domain"/>
    <property type="match status" value="1"/>
</dbReference>
<keyword evidence="2 5" id="KW-0547">Nucleotide-binding</keyword>
<accession>A0A5J4N830</accession>
<name>A0A5J4N830_9TREM</name>
<dbReference type="Gene3D" id="3.30.30.30">
    <property type="match status" value="1"/>
</dbReference>
<comment type="caution">
    <text evidence="6">The sequence shown here is derived from an EMBL/GenBank/DDBJ whole genome shotgun (WGS) entry which is preliminary data.</text>
</comment>
<dbReference type="FunFam" id="3.30.420.40:FF:000046">
    <property type="entry name" value="Chaperone protein HscA"/>
    <property type="match status" value="1"/>
</dbReference>
<evidence type="ECO:0000256" key="5">
    <source>
        <dbReference type="RuleBase" id="RU003322"/>
    </source>
</evidence>
<dbReference type="GO" id="GO:0005524">
    <property type="term" value="F:ATP binding"/>
    <property type="evidence" value="ECO:0007669"/>
    <property type="project" value="UniProtKB-KW"/>
</dbReference>
<dbReference type="Gene3D" id="2.60.34.10">
    <property type="entry name" value="Substrate Binding Domain Of DNAk, Chain A, domain 1"/>
    <property type="match status" value="1"/>
</dbReference>
<keyword evidence="3 5" id="KW-0067">ATP-binding</keyword>
<dbReference type="Gene3D" id="3.90.640.10">
    <property type="entry name" value="Actin, Chain A, domain 4"/>
    <property type="match status" value="1"/>
</dbReference>
<dbReference type="PANTHER" id="PTHR19375">
    <property type="entry name" value="HEAT SHOCK PROTEIN 70KDA"/>
    <property type="match status" value="1"/>
</dbReference>
<evidence type="ECO:0000256" key="3">
    <source>
        <dbReference type="ARBA" id="ARBA00022840"/>
    </source>
</evidence>
<dbReference type="FunFam" id="3.30.30.30:FF:000001">
    <property type="entry name" value="heat shock 70 kDa protein-like"/>
    <property type="match status" value="1"/>
</dbReference>
<dbReference type="PROSITE" id="PS01036">
    <property type="entry name" value="HSP70_3"/>
    <property type="match status" value="1"/>
</dbReference>
<reference evidence="6 7" key="1">
    <citation type="journal article" date="2019" name="Gigascience">
        <title>Whole-genome sequence of the oriental lung fluke Paragonimus westermani.</title>
        <authorList>
            <person name="Oey H."/>
            <person name="Zakrzewski M."/>
            <person name="Narain K."/>
            <person name="Devi K.R."/>
            <person name="Agatsuma T."/>
            <person name="Nawaratna S."/>
            <person name="Gobert G.N."/>
            <person name="Jones M.K."/>
            <person name="Ragan M.A."/>
            <person name="McManus D.P."/>
            <person name="Krause L."/>
        </authorList>
    </citation>
    <scope>NUCLEOTIDE SEQUENCE [LARGE SCALE GENOMIC DNA]</scope>
    <source>
        <strain evidence="6 7">IND2009</strain>
    </source>
</reference>
<dbReference type="PRINTS" id="PR00301">
    <property type="entry name" value="HEATSHOCK70"/>
</dbReference>
<keyword evidence="6" id="KW-0346">Stress response</keyword>
<protein>
    <submittedName>
        <fullName evidence="6">Heat shock 70kDa protein 1/2/6/8</fullName>
    </submittedName>
</protein>
<dbReference type="SUPFAM" id="SSF53067">
    <property type="entry name" value="Actin-like ATPase domain"/>
    <property type="match status" value="2"/>
</dbReference>
<dbReference type="PROSITE" id="PS00329">
    <property type="entry name" value="HSP70_2"/>
    <property type="match status" value="1"/>
</dbReference>
<dbReference type="Gene3D" id="3.30.420.40">
    <property type="match status" value="2"/>
</dbReference>
<evidence type="ECO:0000313" key="7">
    <source>
        <dbReference type="Proteomes" id="UP000324629"/>
    </source>
</evidence>
<dbReference type="AlphaFoldDB" id="A0A5J4N830"/>
<dbReference type="Proteomes" id="UP000324629">
    <property type="component" value="Unassembled WGS sequence"/>
</dbReference>
<dbReference type="PROSITE" id="PS00297">
    <property type="entry name" value="HSP70_1"/>
    <property type="match status" value="1"/>
</dbReference>
<evidence type="ECO:0000256" key="4">
    <source>
        <dbReference type="ARBA" id="ARBA00023186"/>
    </source>
</evidence>
<dbReference type="InterPro" id="IPR013126">
    <property type="entry name" value="Hsp_70_fam"/>
</dbReference>